<organism evidence="2 3">
    <name type="scientific">Naasia lichenicola</name>
    <dbReference type="NCBI Taxonomy" id="2565933"/>
    <lineage>
        <taxon>Bacteria</taxon>
        <taxon>Bacillati</taxon>
        <taxon>Actinomycetota</taxon>
        <taxon>Actinomycetes</taxon>
        <taxon>Micrococcales</taxon>
        <taxon>Microbacteriaceae</taxon>
        <taxon>Naasia</taxon>
    </lineage>
</organism>
<proteinExistence type="predicted"/>
<dbReference type="EMBL" id="SSSM01000001">
    <property type="protein sequence ID" value="THG32868.1"/>
    <property type="molecule type" value="Genomic_DNA"/>
</dbReference>
<gene>
    <name evidence="2" type="ORF">E6C64_00355</name>
</gene>
<dbReference type="Pfam" id="PF14355">
    <property type="entry name" value="Abi_C"/>
    <property type="match status" value="1"/>
</dbReference>
<evidence type="ECO:0000313" key="2">
    <source>
        <dbReference type="EMBL" id="THG32868.1"/>
    </source>
</evidence>
<dbReference type="InterPro" id="IPR026001">
    <property type="entry name" value="Abi-like_C"/>
</dbReference>
<accession>A0A4S4FRE0</accession>
<evidence type="ECO:0000313" key="3">
    <source>
        <dbReference type="Proteomes" id="UP000309133"/>
    </source>
</evidence>
<sequence>MIAIKPACPSTSQGLMPRAFSASQIASPPSYESSVTSAMSRSNSSRNCACAVMTRNRCIPEIPAISSSKSSRNRSQLVGSVRSSRCCTMGLHLRERSHSVTRTLTAMTRITGRVRGVFRDWASSIVLRDIERVWQAEGFAPGQGSASYGGQRVALWADYEAAVHWDDRDHIRRVFRVYESVLIEFPPDDGLTRFENILALDGLLIDERRRIVTAVAPLASLSGMTSLRDAEGILEAFERILLLLDGDPGGVVGAAKELIEATAKTVLAAFNEEVGETESLTGLVARSQRLLGLGPADVKDSIDGAPSIRRILGGLLSVAQGVSELRNAEGGGHGQVARTRLTARHARLAVTLLAPGAR</sequence>
<evidence type="ECO:0000259" key="1">
    <source>
        <dbReference type="Pfam" id="PF14355"/>
    </source>
</evidence>
<dbReference type="AlphaFoldDB" id="A0A4S4FRE0"/>
<protein>
    <recommendedName>
        <fullName evidence="1">Abortive infection protein-like C-terminal domain-containing protein</fullName>
    </recommendedName>
</protein>
<reference evidence="2 3" key="1">
    <citation type="submission" date="2019-04" db="EMBL/GenBank/DDBJ databases">
        <authorList>
            <person name="Jiang L."/>
        </authorList>
    </citation>
    <scope>NUCLEOTIDE SEQUENCE [LARGE SCALE GENOMIC DNA]</scope>
    <source>
        <strain evidence="2 3">YIM 131853</strain>
    </source>
</reference>
<dbReference type="Proteomes" id="UP000309133">
    <property type="component" value="Unassembled WGS sequence"/>
</dbReference>
<feature type="domain" description="Abortive infection protein-like C-terminal" evidence="1">
    <location>
        <begin position="283"/>
        <end position="351"/>
    </location>
</feature>
<name>A0A4S4FRE0_9MICO</name>
<comment type="caution">
    <text evidence="2">The sequence shown here is derived from an EMBL/GenBank/DDBJ whole genome shotgun (WGS) entry which is preliminary data.</text>
</comment>
<keyword evidence="3" id="KW-1185">Reference proteome</keyword>